<dbReference type="PANTHER" id="PTHR11773:SF1">
    <property type="entry name" value="GLYCINE DEHYDROGENASE (DECARBOXYLATING), MITOCHONDRIAL"/>
    <property type="match status" value="1"/>
</dbReference>
<dbReference type="InterPro" id="IPR015421">
    <property type="entry name" value="PyrdxlP-dep_Trfase_major"/>
</dbReference>
<accession>A0A951Q0D4</accession>
<dbReference type="Proteomes" id="UP000715781">
    <property type="component" value="Unassembled WGS sequence"/>
</dbReference>
<dbReference type="NCBIfam" id="NF001696">
    <property type="entry name" value="PRK00451.1"/>
    <property type="match status" value="1"/>
</dbReference>
<dbReference type="FunFam" id="3.90.1150.10:FF:000007">
    <property type="entry name" value="Glycine dehydrogenase (decarboxylating), mitochondrial"/>
    <property type="match status" value="1"/>
</dbReference>
<dbReference type="NCBIfam" id="NF003346">
    <property type="entry name" value="PRK04366.1"/>
    <property type="match status" value="1"/>
</dbReference>
<comment type="function">
    <text evidence="2 8">The glycine cleavage system catalyzes the degradation of glycine. The P protein binds the alpha-amino group of glycine through its pyridoxal phosphate cofactor; CO(2) is released and the remaining methylamine moiety is then transferred to the lipoamide cofactor of the H protein.</text>
</comment>
<dbReference type="CDD" id="cd00613">
    <property type="entry name" value="GDC-P"/>
    <property type="match status" value="2"/>
</dbReference>
<dbReference type="GO" id="GO:0030170">
    <property type="term" value="F:pyridoxal phosphate binding"/>
    <property type="evidence" value="ECO:0007669"/>
    <property type="project" value="TreeGrafter"/>
</dbReference>
<dbReference type="AlphaFoldDB" id="A0A951Q0D4"/>
<evidence type="ECO:0000256" key="1">
    <source>
        <dbReference type="ARBA" id="ARBA00001933"/>
    </source>
</evidence>
<dbReference type="Gene3D" id="3.40.640.10">
    <property type="entry name" value="Type I PLP-dependent aspartate aminotransferase-like (Major domain)"/>
    <property type="match status" value="2"/>
</dbReference>
<dbReference type="SUPFAM" id="SSF53383">
    <property type="entry name" value="PLP-dependent transferases"/>
    <property type="match status" value="2"/>
</dbReference>
<comment type="caution">
    <text evidence="13">The sequence shown here is derived from an EMBL/GenBank/DDBJ whole genome shotgun (WGS) entry which is preliminary data.</text>
</comment>
<evidence type="ECO:0000259" key="11">
    <source>
        <dbReference type="Pfam" id="PF02347"/>
    </source>
</evidence>
<dbReference type="InterPro" id="IPR003437">
    <property type="entry name" value="GcvP"/>
</dbReference>
<evidence type="ECO:0000256" key="4">
    <source>
        <dbReference type="ARBA" id="ARBA00022898"/>
    </source>
</evidence>
<dbReference type="FunFam" id="3.40.640.10:FF:000005">
    <property type="entry name" value="Glycine dehydrogenase (decarboxylating), mitochondrial"/>
    <property type="match status" value="1"/>
</dbReference>
<feature type="domain" description="Glycine dehydrogenase C-terminal" evidence="12">
    <location>
        <begin position="793"/>
        <end position="914"/>
    </location>
</feature>
<comment type="subunit">
    <text evidence="6">Homodimer. The glycine cleavage system is composed of four proteins: P, T, L and H.</text>
</comment>
<dbReference type="EC" id="1.4.4.2" evidence="8"/>
<feature type="domain" description="Glycine cleavage system P-protein N-terminal" evidence="11">
    <location>
        <begin position="27"/>
        <end position="452"/>
    </location>
</feature>
<dbReference type="PANTHER" id="PTHR11773">
    <property type="entry name" value="GLYCINE DEHYDROGENASE, DECARBOXYLATING"/>
    <property type="match status" value="1"/>
</dbReference>
<reference evidence="13" key="1">
    <citation type="submission" date="2021-05" db="EMBL/GenBank/DDBJ databases">
        <authorList>
            <person name="Pietrasiak N."/>
            <person name="Ward R."/>
            <person name="Stajich J.E."/>
            <person name="Kurbessoian T."/>
        </authorList>
    </citation>
    <scope>NUCLEOTIDE SEQUENCE</scope>
    <source>
        <strain evidence="13">JT2-VF2</strain>
    </source>
</reference>
<evidence type="ECO:0000256" key="3">
    <source>
        <dbReference type="ARBA" id="ARBA00010756"/>
    </source>
</evidence>
<dbReference type="NCBIfam" id="TIGR00461">
    <property type="entry name" value="gcvP"/>
    <property type="match status" value="1"/>
</dbReference>
<dbReference type="InterPro" id="IPR015424">
    <property type="entry name" value="PyrdxlP-dep_Trfase"/>
</dbReference>
<sequence length="972" mass="106023">MVIYAPIPKSSDRQTLGNNNQKSNFAQRHIGPNSDNIQQMLDLLGITSLDTLIDQTVPQAIRLNKPLQLPEAQSEYAALAKLKKIATKNQVFRSFIGMGYYDCITPPVIARNILENPGWYTAYTPYQPEIAQGRLEALLNFQTMIIDLTGLEIANASLLDEATAAAEAMSLSYGVCKNKANTYFVSRDCHPQTIDVLQTRAKPLGIQIIVGEHQTFDFEQPIFGAVLQYPTSDGTIYDYRAFIEKAHAQGALVTVAADPLSLTLLTPPGEFGADIAIGSTQRFGIPLGFGGPHAAYFATKEEYKRQVPGRIVGVSKDAQGKPALRLALQTREQHIRREKATSNICTAQVLLAVMASMYAVYHGPAGLKAIAENIHQLTSILAAGLKRLGYSISSEHFFDTLKVELGTHSLDAILEACQAHNINLRVFDASAVGISLDETTTVEDLQDLLEIFALGNELTFTAEELTTSDFPISRTSNYLTHPVFNRYHSETQLLRYLHQLETKDLSLTTSMIPLGSCTMKLNATSEMMPVSWEEFGKIHPFAPVSQTRGYQILFQQLEAWLAEITGFAGISLQPNAGSQGEYAGLLVIHQYHESRGEAHRNVCLIPTSAHGTNPASAVMCGMKVVAVACDAEGNIDVDDLKAKAEKHSNELAALMVTYPSTHGVFEEAIEKICAVVHAHGGQVYMDGANMNAQVGICRPGDFGADVCHLNLHKTFCIPHGGGGPGMGPIGVASHLVPFLPGHAVVPINKIQESASTEDSHLGAVAAAPWGSASILVISWMYIAMMGAAGLTEATKVAILNANYIAKKLEPYYPVLYKGKNGLVAHECILDLRSLKKSANIEIDDVAKRLMDYGFHAPTVSWPVAGTIMVEPTESESKEELDRFCDAMIAIRAEIAEIESGKVDIQDNVLKNAPHTVESLITGEWQHPYSREQAAYPAPWTREHKFWPSVGRIDAAFGDRNFVCSCLPMDAYN</sequence>
<dbReference type="InterPro" id="IPR049315">
    <property type="entry name" value="GDC-P_N"/>
</dbReference>
<keyword evidence="4 8" id="KW-0663">Pyridoxal phosphate</keyword>
<evidence type="ECO:0000313" key="14">
    <source>
        <dbReference type="Proteomes" id="UP000715781"/>
    </source>
</evidence>
<evidence type="ECO:0000256" key="10">
    <source>
        <dbReference type="SAM" id="MobiDB-lite"/>
    </source>
</evidence>
<evidence type="ECO:0000256" key="5">
    <source>
        <dbReference type="ARBA" id="ARBA00023002"/>
    </source>
</evidence>
<evidence type="ECO:0000256" key="2">
    <source>
        <dbReference type="ARBA" id="ARBA00003788"/>
    </source>
</evidence>
<feature type="region of interest" description="Disordered" evidence="10">
    <location>
        <begin position="1"/>
        <end position="29"/>
    </location>
</feature>
<dbReference type="FunFam" id="3.40.640.10:FF:000007">
    <property type="entry name" value="glycine dehydrogenase (Decarboxylating), mitochondrial"/>
    <property type="match status" value="1"/>
</dbReference>
<keyword evidence="5 8" id="KW-0560">Oxidoreductase</keyword>
<evidence type="ECO:0000256" key="9">
    <source>
        <dbReference type="PIRSR" id="PIRSR603437-50"/>
    </source>
</evidence>
<dbReference type="HAMAP" id="MF_00711">
    <property type="entry name" value="GcvP"/>
    <property type="match status" value="1"/>
</dbReference>
<dbReference type="EMBL" id="JAHHHN010000010">
    <property type="protein sequence ID" value="MBW4563048.1"/>
    <property type="molecule type" value="Genomic_DNA"/>
</dbReference>
<comment type="catalytic activity">
    <reaction evidence="7 8">
        <text>N(6)-[(R)-lipoyl]-L-lysyl-[glycine-cleavage complex H protein] + glycine + H(+) = N(6)-[(R)-S(8)-aminomethyldihydrolipoyl]-L-lysyl-[glycine-cleavage complex H protein] + CO2</text>
        <dbReference type="Rhea" id="RHEA:24304"/>
        <dbReference type="Rhea" id="RHEA-COMP:10494"/>
        <dbReference type="Rhea" id="RHEA-COMP:10495"/>
        <dbReference type="ChEBI" id="CHEBI:15378"/>
        <dbReference type="ChEBI" id="CHEBI:16526"/>
        <dbReference type="ChEBI" id="CHEBI:57305"/>
        <dbReference type="ChEBI" id="CHEBI:83099"/>
        <dbReference type="ChEBI" id="CHEBI:83143"/>
        <dbReference type="EC" id="1.4.4.2"/>
    </reaction>
</comment>
<evidence type="ECO:0000256" key="7">
    <source>
        <dbReference type="ARBA" id="ARBA00049026"/>
    </source>
</evidence>
<organism evidence="13 14">
    <name type="scientific">Mojavia pulchra JT2-VF2</name>
    <dbReference type="NCBI Taxonomy" id="287848"/>
    <lineage>
        <taxon>Bacteria</taxon>
        <taxon>Bacillati</taxon>
        <taxon>Cyanobacteriota</taxon>
        <taxon>Cyanophyceae</taxon>
        <taxon>Nostocales</taxon>
        <taxon>Nostocaceae</taxon>
    </lineage>
</organism>
<dbReference type="Pfam" id="PF21478">
    <property type="entry name" value="GcvP2_C"/>
    <property type="match status" value="1"/>
</dbReference>
<comment type="similarity">
    <text evidence="3 8">Belongs to the GcvP family.</text>
</comment>
<dbReference type="GO" id="GO:0005960">
    <property type="term" value="C:glycine cleavage complex"/>
    <property type="evidence" value="ECO:0007669"/>
    <property type="project" value="TreeGrafter"/>
</dbReference>
<gene>
    <name evidence="8 13" type="primary">gcvP</name>
    <name evidence="13" type="ORF">KME32_18245</name>
</gene>
<dbReference type="GO" id="GO:0019464">
    <property type="term" value="P:glycine decarboxylation via glycine cleavage system"/>
    <property type="evidence" value="ECO:0007669"/>
    <property type="project" value="UniProtKB-UniRule"/>
</dbReference>
<feature type="compositionally biased region" description="Polar residues" evidence="10">
    <location>
        <begin position="13"/>
        <end position="26"/>
    </location>
</feature>
<evidence type="ECO:0000313" key="13">
    <source>
        <dbReference type="EMBL" id="MBW4563048.1"/>
    </source>
</evidence>
<evidence type="ECO:0000256" key="6">
    <source>
        <dbReference type="ARBA" id="ARBA00046415"/>
    </source>
</evidence>
<proteinExistence type="inferred from homology"/>
<dbReference type="FunFam" id="3.90.1150.10:FF:000025">
    <property type="entry name" value="Glycine cleavage system P protein"/>
    <property type="match status" value="1"/>
</dbReference>
<dbReference type="InterPro" id="IPR049316">
    <property type="entry name" value="GDC-P_C"/>
</dbReference>
<evidence type="ECO:0000259" key="12">
    <source>
        <dbReference type="Pfam" id="PF21478"/>
    </source>
</evidence>
<dbReference type="InterPro" id="IPR020581">
    <property type="entry name" value="GDC_P"/>
</dbReference>
<name>A0A951Q0D4_9NOST</name>
<feature type="modified residue" description="N6-(pyridoxal phosphate)lysine" evidence="8 9">
    <location>
        <position position="713"/>
    </location>
</feature>
<protein>
    <recommendedName>
        <fullName evidence="8">Glycine dehydrogenase (decarboxylating)</fullName>
        <ecNumber evidence="8">1.4.4.2</ecNumber>
    </recommendedName>
    <alternativeName>
        <fullName evidence="8">Glycine cleavage system P-protein</fullName>
    </alternativeName>
    <alternativeName>
        <fullName evidence="8">Glycine decarboxylase</fullName>
    </alternativeName>
    <alternativeName>
        <fullName evidence="8">Glycine dehydrogenase (aminomethyl-transferring)</fullName>
    </alternativeName>
</protein>
<evidence type="ECO:0000256" key="8">
    <source>
        <dbReference type="HAMAP-Rule" id="MF_00711"/>
    </source>
</evidence>
<feature type="domain" description="Glycine cleavage system P-protein N-terminal" evidence="11">
    <location>
        <begin position="486"/>
        <end position="745"/>
    </location>
</feature>
<reference evidence="13" key="2">
    <citation type="journal article" date="2022" name="Microbiol. Resour. Announc.">
        <title>Metagenome Sequencing to Explore Phylogenomics of Terrestrial Cyanobacteria.</title>
        <authorList>
            <person name="Ward R.D."/>
            <person name="Stajich J.E."/>
            <person name="Johansen J.R."/>
            <person name="Huntemann M."/>
            <person name="Clum A."/>
            <person name="Foster B."/>
            <person name="Foster B."/>
            <person name="Roux S."/>
            <person name="Palaniappan K."/>
            <person name="Varghese N."/>
            <person name="Mukherjee S."/>
            <person name="Reddy T.B.K."/>
            <person name="Daum C."/>
            <person name="Copeland A."/>
            <person name="Chen I.A."/>
            <person name="Ivanova N.N."/>
            <person name="Kyrpides N.C."/>
            <person name="Shapiro N."/>
            <person name="Eloe-Fadrosh E.A."/>
            <person name="Pietrasiak N."/>
        </authorList>
    </citation>
    <scope>NUCLEOTIDE SEQUENCE</scope>
    <source>
        <strain evidence="13">JT2-VF2</strain>
    </source>
</reference>
<dbReference type="Gene3D" id="3.90.1150.10">
    <property type="entry name" value="Aspartate Aminotransferase, domain 1"/>
    <property type="match status" value="2"/>
</dbReference>
<comment type="cofactor">
    <cofactor evidence="1 8 9">
        <name>pyridoxal 5'-phosphate</name>
        <dbReference type="ChEBI" id="CHEBI:597326"/>
    </cofactor>
</comment>
<dbReference type="GO" id="GO:0016594">
    <property type="term" value="F:glycine binding"/>
    <property type="evidence" value="ECO:0007669"/>
    <property type="project" value="TreeGrafter"/>
</dbReference>
<dbReference type="Pfam" id="PF02347">
    <property type="entry name" value="GDC-P"/>
    <property type="match status" value="2"/>
</dbReference>
<dbReference type="GO" id="GO:0004375">
    <property type="term" value="F:glycine dehydrogenase (decarboxylating) activity"/>
    <property type="evidence" value="ECO:0007669"/>
    <property type="project" value="UniProtKB-EC"/>
</dbReference>
<dbReference type="InterPro" id="IPR015422">
    <property type="entry name" value="PyrdxlP-dep_Trfase_small"/>
</dbReference>
<dbReference type="GO" id="GO:0005829">
    <property type="term" value="C:cytosol"/>
    <property type="evidence" value="ECO:0007669"/>
    <property type="project" value="TreeGrafter"/>
</dbReference>